<gene>
    <name evidence="1" type="ORF">QQ020_33190</name>
</gene>
<sequence length="326" mass="36561">MNNLFLSCDWGTSTLRLRLLDVNSDKIHGEVITENGIAKSFESWVTSKEQPDRLKFFQSFLVQAIAQLESECGLSCQGYTLIISGMASSSIGMMELPYAKLPVMLNEQVLSRRFFPADNAFPYDTLLISGISSQDDVMRGEETELLGLVSGIRYKFEEGVYIFPGTHSKHIVIKNKEVVGFHTFMTGELFNLLISRSTLQASVKKSGKFSQQYEDAFIKGVNMSQKQNFLTGLFKTRTNQLLGKLDEHQNFHFLSGLLIGTELSDAMDYKNIIICAGAKFSETYRLGAKVLGLLPQCHFVPAAEVALLVCEGHRKIYQNTNFKHHA</sequence>
<dbReference type="Gene3D" id="3.30.420.300">
    <property type="entry name" value="2-keto-3-deoxy-galactonokinase, substrate binding domain"/>
    <property type="match status" value="1"/>
</dbReference>
<proteinExistence type="predicted"/>
<dbReference type="InterPro" id="IPR042257">
    <property type="entry name" value="DGOK_C"/>
</dbReference>
<dbReference type="Proteomes" id="UP001172083">
    <property type="component" value="Unassembled WGS sequence"/>
</dbReference>
<evidence type="ECO:0000313" key="1">
    <source>
        <dbReference type="EMBL" id="MDN5216974.1"/>
    </source>
</evidence>
<reference evidence="1" key="1">
    <citation type="submission" date="2023-06" db="EMBL/GenBank/DDBJ databases">
        <title>Genomic of Agaribacillus aureum.</title>
        <authorList>
            <person name="Wang G."/>
        </authorList>
    </citation>
    <scope>NUCLEOTIDE SEQUENCE</scope>
    <source>
        <strain evidence="1">BMA12</strain>
    </source>
</reference>
<organism evidence="1 2">
    <name type="scientific">Agaribacillus aureus</name>
    <dbReference type="NCBI Taxonomy" id="3051825"/>
    <lineage>
        <taxon>Bacteria</taxon>
        <taxon>Pseudomonadati</taxon>
        <taxon>Bacteroidota</taxon>
        <taxon>Cytophagia</taxon>
        <taxon>Cytophagales</taxon>
        <taxon>Splendidivirgaceae</taxon>
        <taxon>Agaribacillus</taxon>
    </lineage>
</organism>
<protein>
    <submittedName>
        <fullName evidence="1">2-dehydro-3-deoxygalactonokinase</fullName>
    </submittedName>
</protein>
<comment type="caution">
    <text evidence="1">The sequence shown here is derived from an EMBL/GenBank/DDBJ whole genome shotgun (WGS) entry which is preliminary data.</text>
</comment>
<name>A0ABT8LGP2_9BACT</name>
<evidence type="ECO:0000313" key="2">
    <source>
        <dbReference type="Proteomes" id="UP001172083"/>
    </source>
</evidence>
<dbReference type="InterPro" id="IPR042258">
    <property type="entry name" value="DGOK_N"/>
</dbReference>
<dbReference type="Gene3D" id="3.30.420.310">
    <property type="entry name" value="2-keto-3-deoxy-galactonokinase, C-terminal domain"/>
    <property type="match status" value="1"/>
</dbReference>
<dbReference type="RefSeq" id="WP_346762312.1">
    <property type="nucleotide sequence ID" value="NZ_JAUJEB010000012.1"/>
</dbReference>
<keyword evidence="2" id="KW-1185">Reference proteome</keyword>
<dbReference type="Pfam" id="PF05035">
    <property type="entry name" value="DGOK"/>
    <property type="match status" value="1"/>
</dbReference>
<accession>A0ABT8LGP2</accession>
<dbReference type="EMBL" id="JAUJEB010000012">
    <property type="protein sequence ID" value="MDN5216974.1"/>
    <property type="molecule type" value="Genomic_DNA"/>
</dbReference>
<dbReference type="InterPro" id="IPR007729">
    <property type="entry name" value="DGOK"/>
</dbReference>